<sequence length="274" mass="31747">MNCFVMKRNDYKISNSLSDHNGHPAVTVITAVYNAENYIAECILSVINQSYHNFEYIIIDGGSTDNTVNIIKQYEKHLAYWISEPDKGVYDAWNKALMKSKGEWITFVGADDQLHLDALHLYMEHINAHPLKDKLEFISSFIELVNEDLSPIRTVGAAWKWQDFKREMTTWHLGAFHSKNLFIKYGNFDTSYKISGDYEFLLRAKDQLNTSFIEQPTAKMRSCGMSNVMLFKASEETYKAKIKNKVLSNVKGQALILIDKFRLLVRKSFGWKRF</sequence>
<dbReference type="InterPro" id="IPR001173">
    <property type="entry name" value="Glyco_trans_2-like"/>
</dbReference>
<dbReference type="CAZy" id="GT2">
    <property type="family name" value="Glycosyltransferase Family 2"/>
</dbReference>
<dbReference type="EMBL" id="CP001769">
    <property type="protein sequence ID" value="ADB40910.1"/>
    <property type="molecule type" value="Genomic_DNA"/>
</dbReference>
<dbReference type="GO" id="GO:0016758">
    <property type="term" value="F:hexosyltransferase activity"/>
    <property type="evidence" value="ECO:0007669"/>
    <property type="project" value="UniProtKB-ARBA"/>
</dbReference>
<dbReference type="STRING" id="504472.Slin_4932"/>
<gene>
    <name evidence="2" type="ordered locus">Slin_4932</name>
</gene>
<feature type="domain" description="Glycosyltransferase 2-like" evidence="1">
    <location>
        <begin position="27"/>
        <end position="130"/>
    </location>
</feature>
<dbReference type="PANTHER" id="PTHR22916:SF65">
    <property type="entry name" value="SLR1065 PROTEIN"/>
    <property type="match status" value="1"/>
</dbReference>
<protein>
    <submittedName>
        <fullName evidence="2">Glycosyl transferase family 2</fullName>
    </submittedName>
</protein>
<dbReference type="AlphaFoldDB" id="D2QRK5"/>
<proteinExistence type="predicted"/>
<evidence type="ECO:0000313" key="3">
    <source>
        <dbReference type="Proteomes" id="UP000002028"/>
    </source>
</evidence>
<organism evidence="2 3">
    <name type="scientific">Spirosoma linguale (strain ATCC 33905 / DSM 74 / LMG 10896 / Claus 1)</name>
    <dbReference type="NCBI Taxonomy" id="504472"/>
    <lineage>
        <taxon>Bacteria</taxon>
        <taxon>Pseudomonadati</taxon>
        <taxon>Bacteroidota</taxon>
        <taxon>Cytophagia</taxon>
        <taxon>Cytophagales</taxon>
        <taxon>Cytophagaceae</taxon>
        <taxon>Spirosoma</taxon>
    </lineage>
</organism>
<dbReference type="Pfam" id="PF00535">
    <property type="entry name" value="Glycos_transf_2"/>
    <property type="match status" value="1"/>
</dbReference>
<evidence type="ECO:0000313" key="2">
    <source>
        <dbReference type="EMBL" id="ADB40910.1"/>
    </source>
</evidence>
<evidence type="ECO:0000259" key="1">
    <source>
        <dbReference type="Pfam" id="PF00535"/>
    </source>
</evidence>
<dbReference type="HOGENOM" id="CLU_025996_21_0_10"/>
<keyword evidence="3" id="KW-1185">Reference proteome</keyword>
<keyword evidence="2" id="KW-0808">Transferase</keyword>
<dbReference type="SUPFAM" id="SSF53448">
    <property type="entry name" value="Nucleotide-diphospho-sugar transferases"/>
    <property type="match status" value="1"/>
</dbReference>
<dbReference type="PANTHER" id="PTHR22916">
    <property type="entry name" value="GLYCOSYLTRANSFERASE"/>
    <property type="match status" value="1"/>
</dbReference>
<name>D2QRK5_SPILD</name>
<dbReference type="CDD" id="cd06433">
    <property type="entry name" value="GT_2_WfgS_like"/>
    <property type="match status" value="1"/>
</dbReference>
<dbReference type="Gene3D" id="3.90.550.10">
    <property type="entry name" value="Spore Coat Polysaccharide Biosynthesis Protein SpsA, Chain A"/>
    <property type="match status" value="1"/>
</dbReference>
<dbReference type="KEGG" id="sli:Slin_4932"/>
<dbReference type="InterPro" id="IPR029044">
    <property type="entry name" value="Nucleotide-diphossugar_trans"/>
</dbReference>
<dbReference type="eggNOG" id="COG1216">
    <property type="taxonomic scope" value="Bacteria"/>
</dbReference>
<dbReference type="Proteomes" id="UP000002028">
    <property type="component" value="Chromosome"/>
</dbReference>
<reference evidence="2 3" key="1">
    <citation type="journal article" date="2010" name="Stand. Genomic Sci.">
        <title>Complete genome sequence of Spirosoma linguale type strain (1).</title>
        <authorList>
            <person name="Lail K."/>
            <person name="Sikorski J."/>
            <person name="Saunders E."/>
            <person name="Lapidus A."/>
            <person name="Glavina Del Rio T."/>
            <person name="Copeland A."/>
            <person name="Tice H."/>
            <person name="Cheng J.-F."/>
            <person name="Lucas S."/>
            <person name="Nolan M."/>
            <person name="Bruce D."/>
            <person name="Goodwin L."/>
            <person name="Pitluck S."/>
            <person name="Ivanova N."/>
            <person name="Mavromatis K."/>
            <person name="Ovchinnikova G."/>
            <person name="Pati A."/>
            <person name="Chen A."/>
            <person name="Palaniappan K."/>
            <person name="Land M."/>
            <person name="Hauser L."/>
            <person name="Chang Y.-J."/>
            <person name="Jeffries C.D."/>
            <person name="Chain P."/>
            <person name="Brettin T."/>
            <person name="Detter J.C."/>
            <person name="Schuetze A."/>
            <person name="Rohde M."/>
            <person name="Tindall B.J."/>
            <person name="Goeker M."/>
            <person name="Bristow J."/>
            <person name="Eisen J.A."/>
            <person name="Markowitz V."/>
            <person name="Hugenholtz P."/>
            <person name="Kyrpides N.C."/>
            <person name="Klenk H.-P."/>
            <person name="Chen F."/>
        </authorList>
    </citation>
    <scope>NUCLEOTIDE SEQUENCE [LARGE SCALE GENOMIC DNA]</scope>
    <source>
        <strain evidence="3">ATCC 33905 / DSM 74 / LMG 10896 / Claus 1</strain>
    </source>
</reference>
<accession>D2QRK5</accession>